<dbReference type="Proteomes" id="UP000520767">
    <property type="component" value="Unassembled WGS sequence"/>
</dbReference>
<feature type="transmembrane region" description="Helical" evidence="1">
    <location>
        <begin position="78"/>
        <end position="96"/>
    </location>
</feature>
<reference evidence="2 3" key="1">
    <citation type="submission" date="2020-08" db="EMBL/GenBank/DDBJ databases">
        <title>Genomic Encyclopedia of Type Strains, Phase III (KMG-III): the genomes of soil and plant-associated and newly described type strains.</title>
        <authorList>
            <person name="Whitman W."/>
        </authorList>
    </citation>
    <scope>NUCLEOTIDE SEQUENCE [LARGE SCALE GENOMIC DNA]</scope>
    <source>
        <strain evidence="2 3">CECT 8960</strain>
    </source>
</reference>
<evidence type="ECO:0008006" key="4">
    <source>
        <dbReference type="Google" id="ProtNLM"/>
    </source>
</evidence>
<dbReference type="EMBL" id="JACHJQ010000005">
    <property type="protein sequence ID" value="MBB4908677.1"/>
    <property type="molecule type" value="Genomic_DNA"/>
</dbReference>
<feature type="transmembrane region" description="Helical" evidence="1">
    <location>
        <begin position="17"/>
        <end position="38"/>
    </location>
</feature>
<organism evidence="2 3">
    <name type="scientific">Actinophytocola algeriensis</name>
    <dbReference type="NCBI Taxonomy" id="1768010"/>
    <lineage>
        <taxon>Bacteria</taxon>
        <taxon>Bacillati</taxon>
        <taxon>Actinomycetota</taxon>
        <taxon>Actinomycetes</taxon>
        <taxon>Pseudonocardiales</taxon>
        <taxon>Pseudonocardiaceae</taxon>
    </lineage>
</organism>
<keyword evidence="1" id="KW-0472">Membrane</keyword>
<dbReference type="AlphaFoldDB" id="A0A7W7Q830"/>
<keyword evidence="1" id="KW-1133">Transmembrane helix</keyword>
<gene>
    <name evidence="2" type="ORF">FHR82_004930</name>
</gene>
<feature type="transmembrane region" description="Helical" evidence="1">
    <location>
        <begin position="45"/>
        <end position="66"/>
    </location>
</feature>
<name>A0A7W7Q830_9PSEU</name>
<evidence type="ECO:0000313" key="2">
    <source>
        <dbReference type="EMBL" id="MBB4908677.1"/>
    </source>
</evidence>
<protein>
    <recommendedName>
        <fullName evidence="4">Helix-hairpin-helix protein</fullName>
    </recommendedName>
</protein>
<keyword evidence="3" id="KW-1185">Reference proteome</keyword>
<accession>A0A7W7Q830</accession>
<evidence type="ECO:0000256" key="1">
    <source>
        <dbReference type="SAM" id="Phobius"/>
    </source>
</evidence>
<proteinExistence type="predicted"/>
<comment type="caution">
    <text evidence="2">The sequence shown here is derived from an EMBL/GenBank/DDBJ whole genome shotgun (WGS) entry which is preliminary data.</text>
</comment>
<keyword evidence="1" id="KW-0812">Transmembrane</keyword>
<sequence>MDTSGQHPGKAVRIGSLWYLAVPVLTAGLFTFVPFLHAAIRLRRVWLWLTTVLFALVAGGTMYVSGQAEGAVSEAVDSVFVVAVLSTLVVGTTLLAKLRREVYHLGPAPPGTAVTADNTPEADPAVRQVLQARARRARARDLAASDPLLARELRIGRPDLEGDYDDGGLVDIASAPDTVIARILDLPIERAAGIVAIRDTVITVDDLFTLTDLPVSTWDGIRDHAVIIR</sequence>
<dbReference type="RefSeq" id="WP_184812803.1">
    <property type="nucleotide sequence ID" value="NZ_JACHJQ010000005.1"/>
</dbReference>
<evidence type="ECO:0000313" key="3">
    <source>
        <dbReference type="Proteomes" id="UP000520767"/>
    </source>
</evidence>